<evidence type="ECO:0000313" key="2">
    <source>
        <dbReference type="EMBL" id="GLK51869.1"/>
    </source>
</evidence>
<sequence length="157" mass="16065">MATARMIAVYLLAVVTGTVLVSIANTHVVLQALVRAGASIPTAVRLDAIRQDLAGFAPTLFVLILLGFAVAFPVAGLLGRVLGRGWRRLGFTLAGGAAIAAIMLGITAFYGQVLDATITPVASSRDLPGLLTLCLGGAAAGFLFASLKPPAHTASRR</sequence>
<dbReference type="RefSeq" id="WP_271186233.1">
    <property type="nucleotide sequence ID" value="NZ_BSFE01000003.1"/>
</dbReference>
<feature type="transmembrane region" description="Helical" evidence="1">
    <location>
        <begin position="130"/>
        <end position="147"/>
    </location>
</feature>
<gene>
    <name evidence="2" type="ORF">GCM10017621_13770</name>
</gene>
<dbReference type="EMBL" id="BSFE01000003">
    <property type="protein sequence ID" value="GLK51869.1"/>
    <property type="molecule type" value="Genomic_DNA"/>
</dbReference>
<keyword evidence="3" id="KW-1185">Reference proteome</keyword>
<feature type="transmembrane region" description="Helical" evidence="1">
    <location>
        <begin position="60"/>
        <end position="82"/>
    </location>
</feature>
<keyword evidence="1" id="KW-0472">Membrane</keyword>
<proteinExistence type="predicted"/>
<feature type="transmembrane region" description="Helical" evidence="1">
    <location>
        <begin position="89"/>
        <end position="110"/>
    </location>
</feature>
<protein>
    <submittedName>
        <fullName evidence="2">Uncharacterized protein</fullName>
    </submittedName>
</protein>
<dbReference type="AlphaFoldDB" id="A0A9W6MNH3"/>
<organism evidence="2 3">
    <name type="scientific">Maricaulis virginensis</name>
    <dbReference type="NCBI Taxonomy" id="144022"/>
    <lineage>
        <taxon>Bacteria</taxon>
        <taxon>Pseudomonadati</taxon>
        <taxon>Pseudomonadota</taxon>
        <taxon>Alphaproteobacteria</taxon>
        <taxon>Maricaulales</taxon>
        <taxon>Maricaulaceae</taxon>
        <taxon>Maricaulis</taxon>
    </lineage>
</organism>
<accession>A0A9W6MNH3</accession>
<evidence type="ECO:0000256" key="1">
    <source>
        <dbReference type="SAM" id="Phobius"/>
    </source>
</evidence>
<keyword evidence="1" id="KW-1133">Transmembrane helix</keyword>
<reference evidence="2" key="1">
    <citation type="journal article" date="2014" name="Int. J. Syst. Evol. Microbiol.">
        <title>Complete genome sequence of Corynebacterium casei LMG S-19264T (=DSM 44701T), isolated from a smear-ripened cheese.</title>
        <authorList>
            <consortium name="US DOE Joint Genome Institute (JGI-PGF)"/>
            <person name="Walter F."/>
            <person name="Albersmeier A."/>
            <person name="Kalinowski J."/>
            <person name="Ruckert C."/>
        </authorList>
    </citation>
    <scope>NUCLEOTIDE SEQUENCE</scope>
    <source>
        <strain evidence="2">VKM B-1513</strain>
    </source>
</reference>
<keyword evidence="1" id="KW-0812">Transmembrane</keyword>
<dbReference type="Proteomes" id="UP001143486">
    <property type="component" value="Unassembled WGS sequence"/>
</dbReference>
<evidence type="ECO:0000313" key="3">
    <source>
        <dbReference type="Proteomes" id="UP001143486"/>
    </source>
</evidence>
<name>A0A9W6MNH3_9PROT</name>
<comment type="caution">
    <text evidence="2">The sequence shown here is derived from an EMBL/GenBank/DDBJ whole genome shotgun (WGS) entry which is preliminary data.</text>
</comment>
<reference evidence="2" key="2">
    <citation type="submission" date="2023-01" db="EMBL/GenBank/DDBJ databases">
        <authorList>
            <person name="Sun Q."/>
            <person name="Evtushenko L."/>
        </authorList>
    </citation>
    <scope>NUCLEOTIDE SEQUENCE</scope>
    <source>
        <strain evidence="2">VKM B-1513</strain>
    </source>
</reference>